<evidence type="ECO:0000259" key="3">
    <source>
        <dbReference type="Pfam" id="PF07731"/>
    </source>
</evidence>
<dbReference type="Pfam" id="PF07732">
    <property type="entry name" value="Cu-oxidase_3"/>
    <property type="match status" value="2"/>
</dbReference>
<dbReference type="Pfam" id="PF07731">
    <property type="entry name" value="Cu-oxidase_2"/>
    <property type="match status" value="1"/>
</dbReference>
<comment type="similarity">
    <text evidence="1">Belongs to the multicopper oxidase family.</text>
</comment>
<evidence type="ECO:0000256" key="1">
    <source>
        <dbReference type="ARBA" id="ARBA00010609"/>
    </source>
</evidence>
<feature type="domain" description="Plastocyanin-like" evidence="3">
    <location>
        <begin position="418"/>
        <end position="523"/>
    </location>
</feature>
<accession>A0ABT9PDG8</accession>
<dbReference type="SUPFAM" id="SSF49503">
    <property type="entry name" value="Cupredoxins"/>
    <property type="match status" value="3"/>
</dbReference>
<reference evidence="5 6" key="1">
    <citation type="submission" date="2023-07" db="EMBL/GenBank/DDBJ databases">
        <title>Sequencing the genomes of 1000 actinobacteria strains.</title>
        <authorList>
            <person name="Klenk H.-P."/>
        </authorList>
    </citation>
    <scope>NUCLEOTIDE SEQUENCE [LARGE SCALE GENOMIC DNA]</scope>
    <source>
        <strain evidence="5 6">DSM 44388</strain>
    </source>
</reference>
<feature type="domain" description="Plastocyanin-like" evidence="4">
    <location>
        <begin position="90"/>
        <end position="153"/>
    </location>
</feature>
<dbReference type="InterPro" id="IPR045087">
    <property type="entry name" value="Cu-oxidase_fam"/>
</dbReference>
<organism evidence="5 6">
    <name type="scientific">Kineosporia succinea</name>
    <dbReference type="NCBI Taxonomy" id="84632"/>
    <lineage>
        <taxon>Bacteria</taxon>
        <taxon>Bacillati</taxon>
        <taxon>Actinomycetota</taxon>
        <taxon>Actinomycetes</taxon>
        <taxon>Kineosporiales</taxon>
        <taxon>Kineosporiaceae</taxon>
        <taxon>Kineosporia</taxon>
    </lineage>
</organism>
<dbReference type="Gene3D" id="2.60.40.420">
    <property type="entry name" value="Cupredoxins - blue copper proteins"/>
    <property type="match status" value="3"/>
</dbReference>
<keyword evidence="5" id="KW-0167">Capsid protein</keyword>
<keyword evidence="5" id="KW-0946">Virion</keyword>
<dbReference type="InterPro" id="IPR011707">
    <property type="entry name" value="Cu-oxidase-like_N"/>
</dbReference>
<dbReference type="Proteomes" id="UP001235712">
    <property type="component" value="Unassembled WGS sequence"/>
</dbReference>
<evidence type="ECO:0000313" key="6">
    <source>
        <dbReference type="Proteomes" id="UP001235712"/>
    </source>
</evidence>
<comment type="caution">
    <text evidence="5">The sequence shown here is derived from an EMBL/GenBank/DDBJ whole genome shotgun (WGS) entry which is preliminary data.</text>
</comment>
<dbReference type="RefSeq" id="WP_307249858.1">
    <property type="nucleotide sequence ID" value="NZ_JAUSQZ010000001.1"/>
</dbReference>
<sequence length="525" mass="56732">MHPHAPSRRTLFRLALTGLTGAGAPLLLTGCGGRSENSSANVSTQGSAGRLLPSEAPLPEPFGRALPVPRVLKPVRTEPGTDYYEITQKTGTARILDDLETPVWGYDGTFPGPTIVSQRGRRTVVTHTNELPVPVVVHLHGGRVAADQDGYPTDYLHPVTGRVADHHGGGLNGAQGTRDYVYDIDQPAATLWYHDHRMDFTGPAVYRGLAGFHLIEDASEDSLGLPSGERDIPLMIADRSFAADGSFLYPSTDPSLTKVPGVSADYMSGVLGDCVLVNGAAWPELEVKAVRYRFRILNAANARRFRLRLDDGPEFVQIGSDQGLLAAPVTRTRIDVAQGERFDVVVDFSGYAAGSEITMVNERGDGPTAQVMRFVVTGPAGDDSRVPEKLGAVEELSGSDVVATRSFTFRRGGAKAHGMSLWTVNGEAFDPETVLATVKLGTVERWTVVAQNNEHPFHVHLGAFQVLGNTSAGHVDEGWKDTVNLDNGGRAELLVRFDRNRGAAVLHCHNLEHEDMMMMANFEIV</sequence>
<dbReference type="PANTHER" id="PTHR48267:SF1">
    <property type="entry name" value="BILIRUBIN OXIDASE"/>
    <property type="match status" value="1"/>
</dbReference>
<dbReference type="PANTHER" id="PTHR48267">
    <property type="entry name" value="CUPREDOXIN SUPERFAMILY PROTEIN"/>
    <property type="match status" value="1"/>
</dbReference>
<dbReference type="EMBL" id="JAUSQZ010000001">
    <property type="protein sequence ID" value="MDP9830749.1"/>
    <property type="molecule type" value="Genomic_DNA"/>
</dbReference>
<dbReference type="InterPro" id="IPR008972">
    <property type="entry name" value="Cupredoxin"/>
</dbReference>
<protein>
    <submittedName>
        <fullName evidence="5">Spore coat protein A</fullName>
    </submittedName>
</protein>
<evidence type="ECO:0000313" key="5">
    <source>
        <dbReference type="EMBL" id="MDP9830749.1"/>
    </source>
</evidence>
<evidence type="ECO:0000256" key="2">
    <source>
        <dbReference type="SAM" id="MobiDB-lite"/>
    </source>
</evidence>
<proteinExistence type="inferred from homology"/>
<dbReference type="InterPro" id="IPR011706">
    <property type="entry name" value="Cu-oxidase_C"/>
</dbReference>
<gene>
    <name evidence="5" type="ORF">J2S57_006498</name>
</gene>
<keyword evidence="6" id="KW-1185">Reference proteome</keyword>
<feature type="compositionally biased region" description="Polar residues" evidence="2">
    <location>
        <begin position="35"/>
        <end position="47"/>
    </location>
</feature>
<evidence type="ECO:0000259" key="4">
    <source>
        <dbReference type="Pfam" id="PF07732"/>
    </source>
</evidence>
<name>A0ABT9PDG8_9ACTN</name>
<feature type="domain" description="Plastocyanin-like" evidence="4">
    <location>
        <begin position="175"/>
        <end position="218"/>
    </location>
</feature>
<feature type="region of interest" description="Disordered" evidence="2">
    <location>
        <begin position="35"/>
        <end position="65"/>
    </location>
</feature>